<name>A0A8K0SJT9_9HYPO</name>
<dbReference type="Pfam" id="PF00172">
    <property type="entry name" value="Zn_clus"/>
    <property type="match status" value="1"/>
</dbReference>
<comment type="caution">
    <text evidence="3">The sequence shown here is derived from an EMBL/GenBank/DDBJ whole genome shotgun (WGS) entry which is preliminary data.</text>
</comment>
<dbReference type="GO" id="GO:0000981">
    <property type="term" value="F:DNA-binding transcription factor activity, RNA polymerase II-specific"/>
    <property type="evidence" value="ECO:0007669"/>
    <property type="project" value="InterPro"/>
</dbReference>
<dbReference type="GO" id="GO:0008270">
    <property type="term" value="F:zinc ion binding"/>
    <property type="evidence" value="ECO:0007669"/>
    <property type="project" value="InterPro"/>
</dbReference>
<evidence type="ECO:0000313" key="3">
    <source>
        <dbReference type="EMBL" id="KAH7309877.1"/>
    </source>
</evidence>
<accession>A0A8K0SJT9</accession>
<proteinExistence type="predicted"/>
<protein>
    <recommendedName>
        <fullName evidence="2">Zn(2)-C6 fungal-type domain-containing protein</fullName>
    </recommendedName>
</protein>
<feature type="domain" description="Zn(2)-C6 fungal-type" evidence="2">
    <location>
        <begin position="14"/>
        <end position="43"/>
    </location>
</feature>
<keyword evidence="4" id="KW-1185">Reference proteome</keyword>
<dbReference type="SMART" id="SM00066">
    <property type="entry name" value="GAL4"/>
    <property type="match status" value="1"/>
</dbReference>
<sequence length="488" mass="54329">MPLGPFDKRRKQSRCEFCSKTHRKCTGLQPCSECLKRALPCSYADKKATGRDVIRIDAGIHSNAADFASWRPRHPAGNPSPVGQPALPYGSLLVLFDRFAARNNFIGKGRNAFASQLKAVSSLSSHPYVLDAILAIGAIQGTKEMPIDDKRRQRFQFCAIHYYTEAVAKMGRQLAVVPKVTIGSEKESFIWTTMLLGLFELAAETTSDGWVKHMVHGTSRALESAGMSLHDTKSGRALFSHVRLFEVCRTILFNESTFLTRPEWISLSKVAWTSDSTAERCCLGDILDIMVASSALRTRASKMVSSDLTQLTIHDILAAQDIAQAGFDIRQMLFRWHIAYAELEPDDHSDDDANTITSQSANENALLSQLFHAAVSIYLSGVFDYETSFWSYLDIPTPILEEATINGYVQQLLDLSTAGLDNSSLSPLLFLIPLRIAGARARNKLDCEQIGRLLGKIRRTFAIASAIQSDLEHVWWRKGLLDMDFEFV</sequence>
<evidence type="ECO:0000313" key="4">
    <source>
        <dbReference type="Proteomes" id="UP000813444"/>
    </source>
</evidence>
<dbReference type="PANTHER" id="PTHR38111">
    <property type="entry name" value="ZN(2)-C6 FUNGAL-TYPE DOMAIN-CONTAINING PROTEIN-RELATED"/>
    <property type="match status" value="1"/>
</dbReference>
<dbReference type="CDD" id="cd00067">
    <property type="entry name" value="GAL4"/>
    <property type="match status" value="1"/>
</dbReference>
<dbReference type="PROSITE" id="PS50048">
    <property type="entry name" value="ZN2_CY6_FUNGAL_2"/>
    <property type="match status" value="1"/>
</dbReference>
<dbReference type="Proteomes" id="UP000813444">
    <property type="component" value="Unassembled WGS sequence"/>
</dbReference>
<dbReference type="SUPFAM" id="SSF57701">
    <property type="entry name" value="Zn2/Cys6 DNA-binding domain"/>
    <property type="match status" value="1"/>
</dbReference>
<evidence type="ECO:0000256" key="1">
    <source>
        <dbReference type="ARBA" id="ARBA00023242"/>
    </source>
</evidence>
<dbReference type="PANTHER" id="PTHR38111:SF2">
    <property type="entry name" value="FINGER DOMAIN PROTEIN, PUTATIVE (AFU_ORTHOLOGUE AFUA_1G01560)-RELATED"/>
    <property type="match status" value="1"/>
</dbReference>
<dbReference type="InterPro" id="IPR001138">
    <property type="entry name" value="Zn2Cys6_DnaBD"/>
</dbReference>
<dbReference type="OrthoDB" id="194358at2759"/>
<dbReference type="Gene3D" id="4.10.240.10">
    <property type="entry name" value="Zn(2)-C6 fungal-type DNA-binding domain"/>
    <property type="match status" value="1"/>
</dbReference>
<dbReference type="InterPro" id="IPR036864">
    <property type="entry name" value="Zn2-C6_fun-type_DNA-bd_sf"/>
</dbReference>
<keyword evidence="1" id="KW-0539">Nucleus</keyword>
<dbReference type="EMBL" id="JAGPNK010000013">
    <property type="protein sequence ID" value="KAH7309877.1"/>
    <property type="molecule type" value="Genomic_DNA"/>
</dbReference>
<reference evidence="3" key="1">
    <citation type="journal article" date="2021" name="Nat. Commun.">
        <title>Genetic determinants of endophytism in the Arabidopsis root mycobiome.</title>
        <authorList>
            <person name="Mesny F."/>
            <person name="Miyauchi S."/>
            <person name="Thiergart T."/>
            <person name="Pickel B."/>
            <person name="Atanasova L."/>
            <person name="Karlsson M."/>
            <person name="Huettel B."/>
            <person name="Barry K.W."/>
            <person name="Haridas S."/>
            <person name="Chen C."/>
            <person name="Bauer D."/>
            <person name="Andreopoulos W."/>
            <person name="Pangilinan J."/>
            <person name="LaButti K."/>
            <person name="Riley R."/>
            <person name="Lipzen A."/>
            <person name="Clum A."/>
            <person name="Drula E."/>
            <person name="Henrissat B."/>
            <person name="Kohler A."/>
            <person name="Grigoriev I.V."/>
            <person name="Martin F.M."/>
            <person name="Hacquard S."/>
        </authorList>
    </citation>
    <scope>NUCLEOTIDE SEQUENCE</scope>
    <source>
        <strain evidence="3">MPI-CAGE-CH-0235</strain>
    </source>
</reference>
<dbReference type="InterPro" id="IPR053178">
    <property type="entry name" value="Osmoadaptation_assoc"/>
</dbReference>
<gene>
    <name evidence="3" type="ORF">B0I35DRAFT_398061</name>
</gene>
<dbReference type="AlphaFoldDB" id="A0A8K0SJT9"/>
<organism evidence="3 4">
    <name type="scientific">Stachybotrys elegans</name>
    <dbReference type="NCBI Taxonomy" id="80388"/>
    <lineage>
        <taxon>Eukaryota</taxon>
        <taxon>Fungi</taxon>
        <taxon>Dikarya</taxon>
        <taxon>Ascomycota</taxon>
        <taxon>Pezizomycotina</taxon>
        <taxon>Sordariomycetes</taxon>
        <taxon>Hypocreomycetidae</taxon>
        <taxon>Hypocreales</taxon>
        <taxon>Stachybotryaceae</taxon>
        <taxon>Stachybotrys</taxon>
    </lineage>
</organism>
<evidence type="ECO:0000259" key="2">
    <source>
        <dbReference type="PROSITE" id="PS50048"/>
    </source>
</evidence>